<accession>A0AAD4L3S8</accession>
<comment type="caution">
    <text evidence="2">The sequence shown here is derived from an EMBL/GenBank/DDBJ whole genome shotgun (WGS) entry which is preliminary data.</text>
</comment>
<dbReference type="AlphaFoldDB" id="A0AAD4L3S8"/>
<dbReference type="EMBL" id="JAKELL010000218">
    <property type="protein sequence ID" value="KAH8978562.1"/>
    <property type="molecule type" value="Genomic_DNA"/>
</dbReference>
<keyword evidence="3" id="KW-1185">Reference proteome</keyword>
<reference evidence="2" key="1">
    <citation type="submission" date="2022-01" db="EMBL/GenBank/DDBJ databases">
        <title>Comparative genomics reveals a dynamic genome evolution in the ectomycorrhizal milk-cap (Lactarius) mushrooms.</title>
        <authorList>
            <consortium name="DOE Joint Genome Institute"/>
            <person name="Lebreton A."/>
            <person name="Tang N."/>
            <person name="Kuo A."/>
            <person name="LaButti K."/>
            <person name="Drula E."/>
            <person name="Barry K."/>
            <person name="Clum A."/>
            <person name="Lipzen A."/>
            <person name="Mousain D."/>
            <person name="Ng V."/>
            <person name="Wang R."/>
            <person name="Wang X."/>
            <person name="Dai Y."/>
            <person name="Henrissat B."/>
            <person name="Grigoriev I.V."/>
            <person name="Guerin-Laguette A."/>
            <person name="Yu F."/>
            <person name="Martin F.M."/>
        </authorList>
    </citation>
    <scope>NUCLEOTIDE SEQUENCE</scope>
    <source>
        <strain evidence="2">QP</strain>
    </source>
</reference>
<name>A0AAD4L3S8_9AGAM</name>
<dbReference type="Proteomes" id="UP001201163">
    <property type="component" value="Unassembled WGS sequence"/>
</dbReference>
<protein>
    <submittedName>
        <fullName evidence="2">Uncharacterized protein</fullName>
    </submittedName>
</protein>
<sequence>MQSTVHQARDEAGGINQIKKDVDERLQSFEDRLDNIRLTVGQHNDMIKGDVLTGFSSLQTRLDNFKSSIETSRRGWQANFGASARGLDILQVLQIFTEESVHKKLHSVEAVLADILKALPVPEDNTIKQTPITALDPQPLACSQRPEGQINSEGPESIIVDRKDEATNLTVPPVAEEQLLTPPGEPRNNKEICGVVQPQTTNNYSHGVEGLGADVSAEHLLKGFEMRQVAMIVAFAIILYYTYDICSHVIQVRDVV</sequence>
<organism evidence="2 3">
    <name type="scientific">Lactarius akahatsu</name>
    <dbReference type="NCBI Taxonomy" id="416441"/>
    <lineage>
        <taxon>Eukaryota</taxon>
        <taxon>Fungi</taxon>
        <taxon>Dikarya</taxon>
        <taxon>Basidiomycota</taxon>
        <taxon>Agaricomycotina</taxon>
        <taxon>Agaricomycetes</taxon>
        <taxon>Russulales</taxon>
        <taxon>Russulaceae</taxon>
        <taxon>Lactarius</taxon>
    </lineage>
</organism>
<feature type="transmembrane region" description="Helical" evidence="1">
    <location>
        <begin position="229"/>
        <end position="250"/>
    </location>
</feature>
<evidence type="ECO:0000313" key="3">
    <source>
        <dbReference type="Proteomes" id="UP001201163"/>
    </source>
</evidence>
<keyword evidence="1" id="KW-0812">Transmembrane</keyword>
<gene>
    <name evidence="2" type="ORF">EDB92DRAFT_1909157</name>
</gene>
<keyword evidence="1" id="KW-0472">Membrane</keyword>
<evidence type="ECO:0000256" key="1">
    <source>
        <dbReference type="SAM" id="Phobius"/>
    </source>
</evidence>
<keyword evidence="1" id="KW-1133">Transmembrane helix</keyword>
<evidence type="ECO:0000313" key="2">
    <source>
        <dbReference type="EMBL" id="KAH8978562.1"/>
    </source>
</evidence>
<proteinExistence type="predicted"/>